<protein>
    <recommendedName>
        <fullName evidence="7">Endolytic murein transglycosylase</fullName>
        <ecNumber evidence="7">4.2.2.29</ecNumber>
    </recommendedName>
    <alternativeName>
        <fullName evidence="7">Peptidoglycan lytic transglycosylase</fullName>
    </alternativeName>
    <alternativeName>
        <fullName evidence="7">Peptidoglycan polymerization terminase</fullName>
    </alternativeName>
</protein>
<dbReference type="Gene3D" id="3.30.1490.480">
    <property type="entry name" value="Endolytic murein transglycosylase"/>
    <property type="match status" value="1"/>
</dbReference>
<dbReference type="GO" id="GO:0071555">
    <property type="term" value="P:cell wall organization"/>
    <property type="evidence" value="ECO:0007669"/>
    <property type="project" value="UniProtKB-KW"/>
</dbReference>
<keyword evidence="5 7" id="KW-0456">Lyase</keyword>
<feature type="transmembrane region" description="Helical" evidence="7">
    <location>
        <begin position="236"/>
        <end position="256"/>
    </location>
</feature>
<dbReference type="KEGG" id="nno:NONO_c45450"/>
<dbReference type="InterPro" id="IPR003770">
    <property type="entry name" value="MLTG-like"/>
</dbReference>
<comment type="catalytic activity">
    <reaction evidence="7">
        <text>a peptidoglycan chain = a peptidoglycan chain with N-acetyl-1,6-anhydromuramyl-[peptide] at the reducing end + a peptidoglycan chain with N-acetylglucosamine at the non-reducing end.</text>
        <dbReference type="EC" id="4.2.2.29"/>
    </reaction>
</comment>
<dbReference type="PANTHER" id="PTHR30518">
    <property type="entry name" value="ENDOLYTIC MUREIN TRANSGLYCOSYLASE"/>
    <property type="match status" value="1"/>
</dbReference>
<name>W5TJH0_9NOCA</name>
<evidence type="ECO:0000256" key="8">
    <source>
        <dbReference type="SAM" id="MobiDB-lite"/>
    </source>
</evidence>
<feature type="compositionally biased region" description="Acidic residues" evidence="8">
    <location>
        <begin position="22"/>
        <end position="32"/>
    </location>
</feature>
<feature type="region of interest" description="Disordered" evidence="8">
    <location>
        <begin position="89"/>
        <end position="228"/>
    </location>
</feature>
<dbReference type="PANTHER" id="PTHR30518:SF2">
    <property type="entry name" value="ENDOLYTIC MUREIN TRANSGLYCOSYLASE"/>
    <property type="match status" value="1"/>
</dbReference>
<evidence type="ECO:0000256" key="6">
    <source>
        <dbReference type="ARBA" id="ARBA00023316"/>
    </source>
</evidence>
<feature type="compositionally biased region" description="Basic residues" evidence="8">
    <location>
        <begin position="213"/>
        <end position="223"/>
    </location>
</feature>
<keyword evidence="3 7" id="KW-1133">Transmembrane helix</keyword>
<dbReference type="GO" id="GO:0009252">
    <property type="term" value="P:peptidoglycan biosynthetic process"/>
    <property type="evidence" value="ECO:0007669"/>
    <property type="project" value="UniProtKB-UniRule"/>
</dbReference>
<feature type="compositionally biased region" description="Basic residues" evidence="8">
    <location>
        <begin position="189"/>
        <end position="199"/>
    </location>
</feature>
<evidence type="ECO:0000256" key="5">
    <source>
        <dbReference type="ARBA" id="ARBA00023239"/>
    </source>
</evidence>
<gene>
    <name evidence="7" type="primary">mltG</name>
    <name evidence="9" type="ORF">NONO_c45450</name>
</gene>
<keyword evidence="4 7" id="KW-0472">Membrane</keyword>
<evidence type="ECO:0000256" key="7">
    <source>
        <dbReference type="HAMAP-Rule" id="MF_02065"/>
    </source>
</evidence>
<dbReference type="GO" id="GO:0005886">
    <property type="term" value="C:plasma membrane"/>
    <property type="evidence" value="ECO:0007669"/>
    <property type="project" value="UniProtKB-SubCell"/>
</dbReference>
<organism evidence="9 10">
    <name type="scientific">Nocardia nova SH22a</name>
    <dbReference type="NCBI Taxonomy" id="1415166"/>
    <lineage>
        <taxon>Bacteria</taxon>
        <taxon>Bacillati</taxon>
        <taxon>Actinomycetota</taxon>
        <taxon>Actinomycetes</taxon>
        <taxon>Mycobacteriales</taxon>
        <taxon>Nocardiaceae</taxon>
        <taxon>Nocardia</taxon>
    </lineage>
</organism>
<feature type="site" description="Important for catalytic activity" evidence="7">
    <location>
        <position position="488"/>
    </location>
</feature>
<dbReference type="STRING" id="1415166.NONO_c45450"/>
<keyword evidence="2 7" id="KW-0812">Transmembrane</keyword>
<dbReference type="EMBL" id="CP006850">
    <property type="protein sequence ID" value="AHH19329.1"/>
    <property type="molecule type" value="Genomic_DNA"/>
</dbReference>
<reference evidence="9 10" key="1">
    <citation type="journal article" date="2014" name="Appl. Environ. Microbiol.">
        <title>Insights into the Microbial Degradation of Rubber and Gutta-Percha by Analysis of the Complete Genome of Nocardia nova SH22a.</title>
        <authorList>
            <person name="Luo Q."/>
            <person name="Hiessl S."/>
            <person name="Poehlein A."/>
            <person name="Daniel R."/>
            <person name="Steinbuchel A."/>
        </authorList>
    </citation>
    <scope>NUCLEOTIDE SEQUENCE [LARGE SCALE GENOMIC DNA]</scope>
    <source>
        <strain evidence="9">SH22a</strain>
    </source>
</reference>
<keyword evidence="6 7" id="KW-0961">Cell wall biogenesis/degradation</keyword>
<dbReference type="EC" id="4.2.2.29" evidence="7"/>
<dbReference type="HOGENOM" id="CLU_025574_4_1_11"/>
<comment type="subcellular location">
    <subcellularLocation>
        <location evidence="7">Cell membrane</location>
        <topology evidence="7">Single-pass membrane protein</topology>
    </subcellularLocation>
</comment>
<dbReference type="Pfam" id="PF02618">
    <property type="entry name" value="YceG"/>
    <property type="match status" value="1"/>
</dbReference>
<evidence type="ECO:0000256" key="3">
    <source>
        <dbReference type="ARBA" id="ARBA00022989"/>
    </source>
</evidence>
<dbReference type="HAMAP" id="MF_02065">
    <property type="entry name" value="MltG"/>
    <property type="match status" value="1"/>
</dbReference>
<proteinExistence type="inferred from homology"/>
<feature type="region of interest" description="Disordered" evidence="8">
    <location>
        <begin position="1"/>
        <end position="75"/>
    </location>
</feature>
<evidence type="ECO:0000256" key="1">
    <source>
        <dbReference type="ARBA" id="ARBA00022475"/>
    </source>
</evidence>
<sequence length="609" mass="65925">MQRADEQQRRYRRGGAHRSTTDEWDDYEDDDTAVIPRYVDEDEPGAHDQAPGYGVPNPPAARGGRHAAEPDYDEPRYLDPRYAEAAYPEAEAAYPEYDEPAYADPGYADPSYGEPGYGQEYDEPEYLPSTGHRYRRSDDESGFESERDMVPIVLDEPAYDPDVQPEDELDDEPPVRSGSRAEAGSLRAAQRRGARKKPSGRSGAAGGSGRSGAARRRRSRAASRKAVERQRRRRNVVLLAGVLVALVVVAGGYAGYKFIRSMGGPEDFDGPPGPLAVVQVHNGDTAEQIAQTMVTKGVVKSTGAFYEAAVRNSGITSVQPGFYAVPSHSKGTDAVEALLTKTSRVGNVVVSEGKRLHDSTDVNTGARNDGIYRKIADASCVGTGAEKKCVTYEQLDAAGANTDLAALGVPAWATDAVRNVPDRTRQLEGLISAGAWNFDPSGTPEQILAQLVEESAASYETTGLLQAGGANGLDPYHMLIAASLVEREALPKDMPKVARVIVNRLAKGQPLQLDSTVNYTLDRTEVATTDSDRDRETPWNTYAMSGLPATPISSPSLDALRAVESPEPGPWLYFVTVDKQGTTLFTDSYSEHLRNIQRAQQSGILDSGR</sequence>
<comment type="similarity">
    <text evidence="7">Belongs to the transglycosylase MltG family.</text>
</comment>
<keyword evidence="10" id="KW-1185">Reference proteome</keyword>
<evidence type="ECO:0000313" key="9">
    <source>
        <dbReference type="EMBL" id="AHH19329.1"/>
    </source>
</evidence>
<dbReference type="PATRIC" id="fig|1415166.3.peg.4672"/>
<dbReference type="Proteomes" id="UP000019150">
    <property type="component" value="Chromosome"/>
</dbReference>
<keyword evidence="1 7" id="KW-1003">Cell membrane</keyword>
<comment type="function">
    <text evidence="7">Functions as a peptidoglycan terminase that cleaves nascent peptidoglycan strands endolytically to terminate their elongation.</text>
</comment>
<feature type="compositionally biased region" description="Basic and acidic residues" evidence="8">
    <location>
        <begin position="66"/>
        <end position="75"/>
    </location>
</feature>
<dbReference type="NCBIfam" id="TIGR00247">
    <property type="entry name" value="endolytic transglycosylase MltG"/>
    <property type="match status" value="1"/>
</dbReference>
<dbReference type="GO" id="GO:0008932">
    <property type="term" value="F:lytic endotransglycosylase activity"/>
    <property type="evidence" value="ECO:0007669"/>
    <property type="project" value="UniProtKB-UniRule"/>
</dbReference>
<evidence type="ECO:0000256" key="4">
    <source>
        <dbReference type="ARBA" id="ARBA00023136"/>
    </source>
</evidence>
<evidence type="ECO:0000256" key="2">
    <source>
        <dbReference type="ARBA" id="ARBA00022692"/>
    </source>
</evidence>
<dbReference type="eggNOG" id="COG1559">
    <property type="taxonomic scope" value="Bacteria"/>
</dbReference>
<evidence type="ECO:0000313" key="10">
    <source>
        <dbReference type="Proteomes" id="UP000019150"/>
    </source>
</evidence>
<dbReference type="AlphaFoldDB" id="W5TJH0"/>
<feature type="compositionally biased region" description="Acidic residues" evidence="8">
    <location>
        <begin position="157"/>
        <end position="172"/>
    </location>
</feature>
<accession>W5TJH0</accession>
<feature type="compositionally biased region" description="Basic and acidic residues" evidence="8">
    <location>
        <begin position="136"/>
        <end position="149"/>
    </location>
</feature>